<protein>
    <submittedName>
        <fullName evidence="2">Uncharacterized protein</fullName>
    </submittedName>
</protein>
<feature type="coiled-coil region" evidence="1">
    <location>
        <begin position="98"/>
        <end position="125"/>
    </location>
</feature>
<proteinExistence type="predicted"/>
<keyword evidence="1" id="KW-0175">Coiled coil</keyword>
<dbReference type="AlphaFoldDB" id="A0A6C0BBS3"/>
<accession>A0A6C0BBS3</accession>
<name>A0A6C0BBS3_9ZZZZ</name>
<reference evidence="2" key="1">
    <citation type="journal article" date="2020" name="Nature">
        <title>Giant virus diversity and host interactions through global metagenomics.</title>
        <authorList>
            <person name="Schulz F."/>
            <person name="Roux S."/>
            <person name="Paez-Espino D."/>
            <person name="Jungbluth S."/>
            <person name="Walsh D.A."/>
            <person name="Denef V.J."/>
            <person name="McMahon K.D."/>
            <person name="Konstantinidis K.T."/>
            <person name="Eloe-Fadrosh E.A."/>
            <person name="Kyrpides N.C."/>
            <person name="Woyke T."/>
        </authorList>
    </citation>
    <scope>NUCLEOTIDE SEQUENCE</scope>
    <source>
        <strain evidence="2">GVMAG-M-3300010160-26</strain>
    </source>
</reference>
<evidence type="ECO:0000313" key="2">
    <source>
        <dbReference type="EMBL" id="QHS89717.1"/>
    </source>
</evidence>
<organism evidence="2">
    <name type="scientific">viral metagenome</name>
    <dbReference type="NCBI Taxonomy" id="1070528"/>
    <lineage>
        <taxon>unclassified sequences</taxon>
        <taxon>metagenomes</taxon>
        <taxon>organismal metagenomes</taxon>
    </lineage>
</organism>
<sequence>MYSATMTNERVLKKLFDEVLPEDIMNKIMLEHWLNAYENQAEKIDMHVQKILLMRMEVHQLENFIWEDGRRQRSAQEFMHTINSNTSYANGREIADRIYRMEKEVKALKEKIIVAKSQMEGLMLELTYISIESSVFADMTGGAEIRSKRIAMVKARGLSDRCE</sequence>
<dbReference type="EMBL" id="MN739117">
    <property type="protein sequence ID" value="QHS89717.1"/>
    <property type="molecule type" value="Genomic_DNA"/>
</dbReference>
<evidence type="ECO:0000256" key="1">
    <source>
        <dbReference type="SAM" id="Coils"/>
    </source>
</evidence>